<accession>A0A816G7T9</accession>
<dbReference type="InterPro" id="IPR036872">
    <property type="entry name" value="CH_dom_sf"/>
</dbReference>
<dbReference type="PANTHER" id="PTHR23167">
    <property type="entry name" value="CALPONIN HOMOLOGY DOMAIN-CONTAINING PROTEIN DDB_G0272472-RELATED"/>
    <property type="match status" value="1"/>
</dbReference>
<organism evidence="6 7">
    <name type="scientific">Adineta ricciae</name>
    <name type="common">Rotifer</name>
    <dbReference type="NCBI Taxonomy" id="249248"/>
    <lineage>
        <taxon>Eukaryota</taxon>
        <taxon>Metazoa</taxon>
        <taxon>Spiralia</taxon>
        <taxon>Gnathifera</taxon>
        <taxon>Rotifera</taxon>
        <taxon>Eurotatoria</taxon>
        <taxon>Bdelloidea</taxon>
        <taxon>Adinetida</taxon>
        <taxon>Adinetidae</taxon>
        <taxon>Adineta</taxon>
    </lineage>
</organism>
<dbReference type="AlphaFoldDB" id="A0A816G7T9"/>
<proteinExistence type="inferred from homology"/>
<dbReference type="InterPro" id="IPR050540">
    <property type="entry name" value="F-actin_Monoox_Mical"/>
</dbReference>
<feature type="region of interest" description="Disordered" evidence="4">
    <location>
        <begin position="80"/>
        <end position="135"/>
    </location>
</feature>
<evidence type="ECO:0000313" key="6">
    <source>
        <dbReference type="EMBL" id="CAF1671482.1"/>
    </source>
</evidence>
<dbReference type="SMART" id="SM00033">
    <property type="entry name" value="CH"/>
    <property type="match status" value="1"/>
</dbReference>
<dbReference type="EMBL" id="CAJNOR010013104">
    <property type="protein sequence ID" value="CAF1671482.1"/>
    <property type="molecule type" value="Genomic_DNA"/>
</dbReference>
<reference evidence="6" key="1">
    <citation type="submission" date="2021-02" db="EMBL/GenBank/DDBJ databases">
        <authorList>
            <person name="Nowell W R."/>
        </authorList>
    </citation>
    <scope>NUCLEOTIDE SEQUENCE</scope>
</reference>
<keyword evidence="1" id="KW-0597">Phosphoprotein</keyword>
<name>A0A816G7T9_ADIRI</name>
<dbReference type="PANTHER" id="PTHR23167:SF88">
    <property type="entry name" value="CALPONIN-HOMOLOGY (CH) DOMAIN-CONTAINING PROTEIN"/>
    <property type="match status" value="1"/>
</dbReference>
<keyword evidence="7" id="KW-1185">Reference proteome</keyword>
<protein>
    <recommendedName>
        <fullName evidence="5">Calponin-homology (CH) domain-containing protein</fullName>
    </recommendedName>
</protein>
<evidence type="ECO:0000256" key="4">
    <source>
        <dbReference type="SAM" id="MobiDB-lite"/>
    </source>
</evidence>
<evidence type="ECO:0000313" key="7">
    <source>
        <dbReference type="Proteomes" id="UP000663828"/>
    </source>
</evidence>
<dbReference type="Proteomes" id="UP000663828">
    <property type="component" value="Unassembled WGS sequence"/>
</dbReference>
<gene>
    <name evidence="6" type="ORF">XAT740_LOCUS58765</name>
</gene>
<comment type="caution">
    <text evidence="6">The sequence shown here is derived from an EMBL/GenBank/DDBJ whole genome shotgun (WGS) entry which is preliminary data.</text>
</comment>
<evidence type="ECO:0000256" key="1">
    <source>
        <dbReference type="ARBA" id="ARBA00022553"/>
    </source>
</evidence>
<feature type="non-terminal residue" evidence="6">
    <location>
        <position position="1"/>
    </location>
</feature>
<feature type="domain" description="Calponin-homology (CH)" evidence="5">
    <location>
        <begin position="148"/>
        <end position="255"/>
    </location>
</feature>
<dbReference type="InterPro" id="IPR001715">
    <property type="entry name" value="CH_dom"/>
</dbReference>
<keyword evidence="2" id="KW-0175">Coiled coil</keyword>
<dbReference type="Pfam" id="PF00307">
    <property type="entry name" value="CH"/>
    <property type="match status" value="1"/>
</dbReference>
<dbReference type="Gene3D" id="1.10.418.10">
    <property type="entry name" value="Calponin-like domain"/>
    <property type="match status" value="1"/>
</dbReference>
<feature type="compositionally biased region" description="Polar residues" evidence="4">
    <location>
        <begin position="103"/>
        <end position="118"/>
    </location>
</feature>
<evidence type="ECO:0000259" key="5">
    <source>
        <dbReference type="PROSITE" id="PS50021"/>
    </source>
</evidence>
<sequence>VSLTPLTSTGKKHNLVNGTNMTESQNLAESSSSLGKNRVRSMVNQLNAAVSSARPVAPVVIPTKRTPLFSPVVNSRHSALIESSTSPPPTPAITKPTITTPSRPTLQRAMTINMNRSGATSPPSAPSTTNNNIPSAYKRRTPLVRSTSNVKEGLLRWCQAQVASYPNVSVTNLSSSWADGLAFCALTHHFFPDAFDFNSLSSSNRKENFELAFRVAEERAGVPQLLDVSDMLIMGNTPDYKCIFTYLNSFLAKVKDLHPTSNGDNHN</sequence>
<dbReference type="SUPFAM" id="SSF47576">
    <property type="entry name" value="Calponin-homology domain, CH-domain"/>
    <property type="match status" value="1"/>
</dbReference>
<evidence type="ECO:0000256" key="3">
    <source>
        <dbReference type="ARBA" id="ARBA00061655"/>
    </source>
</evidence>
<feature type="compositionally biased region" description="Low complexity" evidence="4">
    <location>
        <begin position="119"/>
        <end position="132"/>
    </location>
</feature>
<dbReference type="PROSITE" id="PS50021">
    <property type="entry name" value="CH"/>
    <property type="match status" value="1"/>
</dbReference>
<feature type="compositionally biased region" description="Low complexity" evidence="4">
    <location>
        <begin position="92"/>
        <end position="102"/>
    </location>
</feature>
<dbReference type="FunFam" id="1.10.418.10:FF:000009">
    <property type="entry name" value="smoothelin isoform X2"/>
    <property type="match status" value="1"/>
</dbReference>
<evidence type="ECO:0000256" key="2">
    <source>
        <dbReference type="ARBA" id="ARBA00023054"/>
    </source>
</evidence>
<comment type="similarity">
    <text evidence="3">Belongs to the smoothelin family.</text>
</comment>